<evidence type="ECO:0008006" key="4">
    <source>
        <dbReference type="Google" id="ProtNLM"/>
    </source>
</evidence>
<feature type="transmembrane region" description="Helical" evidence="1">
    <location>
        <begin position="285"/>
        <end position="304"/>
    </location>
</feature>
<gene>
    <name evidence="2" type="ORF">THII_0218</name>
</gene>
<evidence type="ECO:0000313" key="3">
    <source>
        <dbReference type="Proteomes" id="UP000031623"/>
    </source>
</evidence>
<protein>
    <recommendedName>
        <fullName evidence="4">DUF3754 domain-containing protein</fullName>
    </recommendedName>
</protein>
<feature type="transmembrane region" description="Helical" evidence="1">
    <location>
        <begin position="256"/>
        <end position="279"/>
    </location>
</feature>
<evidence type="ECO:0000256" key="1">
    <source>
        <dbReference type="SAM" id="Phobius"/>
    </source>
</evidence>
<dbReference type="Proteomes" id="UP000031623">
    <property type="component" value="Chromosome"/>
</dbReference>
<name>A0A090AI90_9GAMM</name>
<dbReference type="PANTHER" id="PTHR33645">
    <property type="entry name" value="AMINOPEPTIDASE (DUF3754)"/>
    <property type="match status" value="1"/>
</dbReference>
<sequence>MKAKLNHLKLSENSIERFIPISKQDIITDLLANAQWIPEQRQQFADFCNLVTALYHYKFHNYLENLKNYYRPFNPDTDTIACQYSVEEQQQRYNQFIKEIHQLLNHANYEPLSVNDINQAMTADSYYGVKVSVDWDDFAEIIIYYRDFSTLVKLKRTWSSLFLRTNQSEITIYKKLFLLLKFKTMPERIREWVAINGNHLEKQAQKRIRQARQAWPTNMNEEHIFIKLFKDIPLSDLEMLFPNQQVRFKLFDKIKLGVTGGGGTIAGIISVISKAGLIFTSPITFIAAFLGFIGIIFRQIMGFFNQRTRYMMKLSQNLYFLNLDNNLGVINYLVDMAEEEECKEAVLAYYFLYIHADKNYTKEKLDQAIENYLHHQYGVVVNFEIEDGLRKLRQEGLLNEVEGILTVVDLPQACLLLDKKWDDCFVPTQPMQIL</sequence>
<dbReference type="Pfam" id="PF12576">
    <property type="entry name" value="DUF3754"/>
    <property type="match status" value="1"/>
</dbReference>
<proteinExistence type="predicted"/>
<accession>A0A090AI90</accession>
<keyword evidence="3" id="KW-1185">Reference proteome</keyword>
<dbReference type="AlphaFoldDB" id="A0A090AI90"/>
<dbReference type="OrthoDB" id="445083at2"/>
<dbReference type="PANTHER" id="PTHR33645:SF11">
    <property type="entry name" value="AMINOPEPTIDASE (DUF3754)"/>
    <property type="match status" value="1"/>
</dbReference>
<keyword evidence="1" id="KW-0472">Membrane</keyword>
<evidence type="ECO:0000313" key="2">
    <source>
        <dbReference type="EMBL" id="BAP54515.1"/>
    </source>
</evidence>
<keyword evidence="1" id="KW-0812">Transmembrane</keyword>
<dbReference type="EMBL" id="AP014633">
    <property type="protein sequence ID" value="BAP54515.1"/>
    <property type="molecule type" value="Genomic_DNA"/>
</dbReference>
<reference evidence="2 3" key="1">
    <citation type="journal article" date="2014" name="ISME J.">
        <title>Ecophysiology of Thioploca ingrica as revealed by the complete genome sequence supplemented with proteomic evidence.</title>
        <authorList>
            <person name="Kojima H."/>
            <person name="Ogura Y."/>
            <person name="Yamamoto N."/>
            <person name="Togashi T."/>
            <person name="Mori H."/>
            <person name="Watanabe T."/>
            <person name="Nemoto F."/>
            <person name="Kurokawa K."/>
            <person name="Hayashi T."/>
            <person name="Fukui M."/>
        </authorList>
    </citation>
    <scope>NUCLEOTIDE SEQUENCE [LARGE SCALE GENOMIC DNA]</scope>
</reference>
<keyword evidence="1" id="KW-1133">Transmembrane helix</keyword>
<dbReference type="KEGG" id="tig:THII_0218"/>
<organism evidence="2 3">
    <name type="scientific">Thioploca ingrica</name>
    <dbReference type="NCBI Taxonomy" id="40754"/>
    <lineage>
        <taxon>Bacteria</taxon>
        <taxon>Pseudomonadati</taxon>
        <taxon>Pseudomonadota</taxon>
        <taxon>Gammaproteobacteria</taxon>
        <taxon>Thiotrichales</taxon>
        <taxon>Thiotrichaceae</taxon>
        <taxon>Thioploca</taxon>
    </lineage>
</organism>
<dbReference type="STRING" id="40754.THII_0218"/>
<dbReference type="HOGENOM" id="CLU_036797_0_0_6"/>
<dbReference type="InterPro" id="IPR022227">
    <property type="entry name" value="DUF3754"/>
</dbReference>